<feature type="transmembrane region" description="Helical" evidence="1">
    <location>
        <begin position="7"/>
        <end position="26"/>
    </location>
</feature>
<dbReference type="GO" id="GO:0016020">
    <property type="term" value="C:membrane"/>
    <property type="evidence" value="ECO:0007669"/>
    <property type="project" value="InterPro"/>
</dbReference>
<evidence type="ECO:0000313" key="3">
    <source>
        <dbReference type="EMBL" id="SDD69150.1"/>
    </source>
</evidence>
<dbReference type="AlphaFoldDB" id="A0A1G6WT89"/>
<feature type="transmembrane region" description="Helical" evidence="1">
    <location>
        <begin position="207"/>
        <end position="225"/>
    </location>
</feature>
<accession>A0A1G6WT89</accession>
<feature type="transmembrane region" description="Helical" evidence="1">
    <location>
        <begin position="262"/>
        <end position="282"/>
    </location>
</feature>
<feature type="transmembrane region" description="Helical" evidence="1">
    <location>
        <begin position="171"/>
        <end position="195"/>
    </location>
</feature>
<dbReference type="EMBL" id="FNAI01000002">
    <property type="protein sequence ID" value="SDD69150.1"/>
    <property type="molecule type" value="Genomic_DNA"/>
</dbReference>
<dbReference type="OrthoDB" id="9150437at2"/>
<feature type="domain" description="EamA" evidence="2">
    <location>
        <begin position="141"/>
        <end position="278"/>
    </location>
</feature>
<dbReference type="SUPFAM" id="SSF103481">
    <property type="entry name" value="Multidrug resistance efflux transporter EmrE"/>
    <property type="match status" value="2"/>
</dbReference>
<dbReference type="Pfam" id="PF00892">
    <property type="entry name" value="EamA"/>
    <property type="match status" value="2"/>
</dbReference>
<name>A0A1G6WT89_9SPHI</name>
<dbReference type="InterPro" id="IPR037185">
    <property type="entry name" value="EmrE-like"/>
</dbReference>
<dbReference type="Proteomes" id="UP000199072">
    <property type="component" value="Unassembled WGS sequence"/>
</dbReference>
<feature type="transmembrane region" description="Helical" evidence="1">
    <location>
        <begin position="237"/>
        <end position="256"/>
    </location>
</feature>
<feature type="domain" description="EamA" evidence="2">
    <location>
        <begin position="6"/>
        <end position="133"/>
    </location>
</feature>
<feature type="transmembrane region" description="Helical" evidence="1">
    <location>
        <begin position="88"/>
        <end position="109"/>
    </location>
</feature>
<dbReference type="RefSeq" id="WP_091146023.1">
    <property type="nucleotide sequence ID" value="NZ_FNAI01000002.1"/>
</dbReference>
<evidence type="ECO:0000256" key="1">
    <source>
        <dbReference type="SAM" id="Phobius"/>
    </source>
</evidence>
<protein>
    <submittedName>
        <fullName evidence="3">Threonine/homoserine efflux transporter RhtA</fullName>
    </submittedName>
</protein>
<dbReference type="PANTHER" id="PTHR22911:SF79">
    <property type="entry name" value="MOBA-LIKE NTP TRANSFERASE DOMAIN-CONTAINING PROTEIN"/>
    <property type="match status" value="1"/>
</dbReference>
<sequence length="292" mass="32516">MKQAYIKLHIALVIAGFTGIFGKLITLNAGLISWYRLFISSIIMLLIFAFRGKFPAIAWRDKLKIGFTGTLLGIHWLLFYGSIKYSNISVGVVCFALSSFFNAILGPIINKRKLSFQELLLSGLTLCGIAFIFGMDASYRTGIILGVVSSMFSALYTLYSERIVKHYDGGAFVLYQMSGGCVGLTLLMPLLLWISPTTYIIPSASDFWWLLVLSAFCTVLLYFLINGALKQISSFTVSLTFNLEPLYTILLAVIIYKEGREFTAGFYTGLVLIISSLIFQMYRMKSPAQASD</sequence>
<keyword evidence="1" id="KW-0812">Transmembrane</keyword>
<dbReference type="PANTHER" id="PTHR22911">
    <property type="entry name" value="ACYL-MALONYL CONDENSING ENZYME-RELATED"/>
    <property type="match status" value="1"/>
</dbReference>
<feature type="transmembrane region" description="Helical" evidence="1">
    <location>
        <begin position="32"/>
        <end position="51"/>
    </location>
</feature>
<keyword evidence="1" id="KW-1133">Transmembrane helix</keyword>
<proteinExistence type="predicted"/>
<organism evidence="3 4">
    <name type="scientific">Mucilaginibacter pineti</name>
    <dbReference type="NCBI Taxonomy" id="1391627"/>
    <lineage>
        <taxon>Bacteria</taxon>
        <taxon>Pseudomonadati</taxon>
        <taxon>Bacteroidota</taxon>
        <taxon>Sphingobacteriia</taxon>
        <taxon>Sphingobacteriales</taxon>
        <taxon>Sphingobacteriaceae</taxon>
        <taxon>Mucilaginibacter</taxon>
    </lineage>
</organism>
<evidence type="ECO:0000259" key="2">
    <source>
        <dbReference type="Pfam" id="PF00892"/>
    </source>
</evidence>
<reference evidence="3 4" key="1">
    <citation type="submission" date="2016-10" db="EMBL/GenBank/DDBJ databases">
        <authorList>
            <person name="de Groot N.N."/>
        </authorList>
    </citation>
    <scope>NUCLEOTIDE SEQUENCE [LARGE SCALE GENOMIC DNA]</scope>
    <source>
        <strain evidence="3 4">47C3B</strain>
    </source>
</reference>
<evidence type="ECO:0000313" key="4">
    <source>
        <dbReference type="Proteomes" id="UP000199072"/>
    </source>
</evidence>
<feature type="transmembrane region" description="Helical" evidence="1">
    <location>
        <begin position="116"/>
        <end position="135"/>
    </location>
</feature>
<dbReference type="InterPro" id="IPR000620">
    <property type="entry name" value="EamA_dom"/>
</dbReference>
<keyword evidence="1" id="KW-0472">Membrane</keyword>
<gene>
    <name evidence="3" type="ORF">SAMN05216464_102291</name>
</gene>
<feature type="transmembrane region" description="Helical" evidence="1">
    <location>
        <begin position="63"/>
        <end position="82"/>
    </location>
</feature>
<keyword evidence="4" id="KW-1185">Reference proteome</keyword>
<feature type="transmembrane region" description="Helical" evidence="1">
    <location>
        <begin position="141"/>
        <end position="159"/>
    </location>
</feature>